<dbReference type="Gene3D" id="1.10.3210.10">
    <property type="entry name" value="Hypothetical protein af1432"/>
    <property type="match status" value="1"/>
</dbReference>
<dbReference type="InParanoid" id="A0A0N8VLJ5"/>
<dbReference type="FunCoup" id="A0A0N8VLJ5">
    <property type="interactions" value="130"/>
</dbReference>
<proteinExistence type="predicted"/>
<organism evidence="2 3">
    <name type="scientific">Acidiplasma cupricumulans</name>
    <dbReference type="NCBI Taxonomy" id="312540"/>
    <lineage>
        <taxon>Archaea</taxon>
        <taxon>Methanobacteriati</taxon>
        <taxon>Thermoplasmatota</taxon>
        <taxon>Thermoplasmata</taxon>
        <taxon>Thermoplasmatales</taxon>
        <taxon>Ferroplasmaceae</taxon>
        <taxon>Acidiplasma</taxon>
    </lineage>
</organism>
<dbReference type="PROSITE" id="PS51831">
    <property type="entry name" value="HD"/>
    <property type="match status" value="1"/>
</dbReference>
<evidence type="ECO:0000313" key="2">
    <source>
        <dbReference type="EMBL" id="KQB36700.1"/>
    </source>
</evidence>
<dbReference type="InterPro" id="IPR006674">
    <property type="entry name" value="HD_domain"/>
</dbReference>
<dbReference type="InterPro" id="IPR045509">
    <property type="entry name" value="HD_assoc_2"/>
</dbReference>
<dbReference type="GO" id="GO:0006203">
    <property type="term" value="P:dGTP catabolic process"/>
    <property type="evidence" value="ECO:0007669"/>
    <property type="project" value="TreeGrafter"/>
</dbReference>
<dbReference type="AlphaFoldDB" id="A0A0N8VLJ5"/>
<dbReference type="PANTHER" id="PTHR11373:SF4">
    <property type="entry name" value="DEOXYNUCLEOSIDE TRIPHOSPHATE TRIPHOSPHOHYDROLASE SAMHD1"/>
    <property type="match status" value="1"/>
</dbReference>
<gene>
    <name evidence="2" type="ORF">AOG55_00255</name>
</gene>
<sequence>MSSIDDKMYKIIQDPLNGPVKVSGIFLDIINSIYFQRLRYIKQLGLCNLVFPGANHTRFEHSIGTMFLASEIKNYIGINDERLEIAALLHDIGHTPFSHSIEDKFFENFGLIHEDLTSNIITGKGIYGDSVIPEILNKYGYNPEEIADLATGRNKKTVLSKIISGSLDVDELDYLRRDSFYCGVNLGNIDYKRIFNTIKISENDIVGEEKSIPTIESAIIGRVLMYSSVYFHKTCRIAQKMLGIAYELYNGKDKNDLRMNDYEFIYALENDKKSSEIIKKIKSRNLYKIIYRSSYSEDALNNIREKMSVFDSDLYIIDVNPPLYFNEKSRLKTDFTVYYKDKKYEINKISYIVNALNENIKRRDIIVSADESILTKAASIIKT</sequence>
<evidence type="ECO:0000259" key="1">
    <source>
        <dbReference type="PROSITE" id="PS51831"/>
    </source>
</evidence>
<dbReference type="SMART" id="SM00471">
    <property type="entry name" value="HDc"/>
    <property type="match status" value="1"/>
</dbReference>
<dbReference type="InterPro" id="IPR050135">
    <property type="entry name" value="dGTPase-like"/>
</dbReference>
<dbReference type="GO" id="GO:0008832">
    <property type="term" value="F:dGTPase activity"/>
    <property type="evidence" value="ECO:0007669"/>
    <property type="project" value="TreeGrafter"/>
</dbReference>
<evidence type="ECO:0000313" key="3">
    <source>
        <dbReference type="Proteomes" id="UP000050301"/>
    </source>
</evidence>
<dbReference type="Pfam" id="PF01966">
    <property type="entry name" value="HD"/>
    <property type="match status" value="1"/>
</dbReference>
<name>A0A0N8VLJ5_9ARCH</name>
<dbReference type="CDD" id="cd00077">
    <property type="entry name" value="HDc"/>
    <property type="match status" value="1"/>
</dbReference>
<dbReference type="PANTHER" id="PTHR11373">
    <property type="entry name" value="DEOXYNUCLEOSIDE TRIPHOSPHATE TRIPHOSPHOHYDROLASE"/>
    <property type="match status" value="1"/>
</dbReference>
<dbReference type="InterPro" id="IPR003607">
    <property type="entry name" value="HD/PDEase_dom"/>
</dbReference>
<reference evidence="2 3" key="1">
    <citation type="submission" date="2015-09" db="EMBL/GenBank/DDBJ databases">
        <title>Heavy metals and arsenic resistance mechanisms in polyextremophilic archaea of the family Ferroplasmaceae.</title>
        <authorList>
            <person name="Bulaev A.G."/>
            <person name="Kanygina A.V."/>
        </authorList>
    </citation>
    <scope>NUCLEOTIDE SEQUENCE [LARGE SCALE GENOMIC DNA]</scope>
    <source>
        <strain evidence="2 3">BH2</strain>
    </source>
</reference>
<dbReference type="SUPFAM" id="SSF109604">
    <property type="entry name" value="HD-domain/PDEase-like"/>
    <property type="match status" value="1"/>
</dbReference>
<dbReference type="Proteomes" id="UP000050301">
    <property type="component" value="Unassembled WGS sequence"/>
</dbReference>
<dbReference type="Pfam" id="PF19276">
    <property type="entry name" value="HD_assoc_2"/>
    <property type="match status" value="1"/>
</dbReference>
<comment type="caution">
    <text evidence="2">The sequence shown here is derived from an EMBL/GenBank/DDBJ whole genome shotgun (WGS) entry which is preliminary data.</text>
</comment>
<keyword evidence="3" id="KW-1185">Reference proteome</keyword>
<feature type="domain" description="HD" evidence="1">
    <location>
        <begin position="58"/>
        <end position="175"/>
    </location>
</feature>
<dbReference type="EMBL" id="LKBH01000013">
    <property type="protein sequence ID" value="KQB36700.1"/>
    <property type="molecule type" value="Genomic_DNA"/>
</dbReference>
<protein>
    <recommendedName>
        <fullName evidence="1">HD domain-containing protein</fullName>
    </recommendedName>
</protein>
<accession>A0A0N8VLJ5</accession>